<evidence type="ECO:0000313" key="2">
    <source>
        <dbReference type="EMBL" id="KAF0310467.1"/>
    </source>
</evidence>
<organism evidence="2 3">
    <name type="scientific">Amphibalanus amphitrite</name>
    <name type="common">Striped barnacle</name>
    <name type="synonym">Balanus amphitrite</name>
    <dbReference type="NCBI Taxonomy" id="1232801"/>
    <lineage>
        <taxon>Eukaryota</taxon>
        <taxon>Metazoa</taxon>
        <taxon>Ecdysozoa</taxon>
        <taxon>Arthropoda</taxon>
        <taxon>Crustacea</taxon>
        <taxon>Multicrustacea</taxon>
        <taxon>Cirripedia</taxon>
        <taxon>Thoracica</taxon>
        <taxon>Thoracicalcarea</taxon>
        <taxon>Balanomorpha</taxon>
        <taxon>Balanoidea</taxon>
        <taxon>Balanidae</taxon>
        <taxon>Amphibalaninae</taxon>
        <taxon>Amphibalanus</taxon>
    </lineage>
</organism>
<evidence type="ECO:0000256" key="1">
    <source>
        <dbReference type="SAM" id="SignalP"/>
    </source>
</evidence>
<gene>
    <name evidence="2" type="ORF">FJT64_018560</name>
</gene>
<keyword evidence="3" id="KW-1185">Reference proteome</keyword>
<feature type="chain" id="PRO_5025561470" description="Sushi domain-containing protein" evidence="1">
    <location>
        <begin position="20"/>
        <end position="287"/>
    </location>
</feature>
<accession>A0A6A4WTH3</accession>
<dbReference type="EMBL" id="VIIS01000309">
    <property type="protein sequence ID" value="KAF0310467.1"/>
    <property type="molecule type" value="Genomic_DNA"/>
</dbReference>
<dbReference type="Proteomes" id="UP000440578">
    <property type="component" value="Unassembled WGS sequence"/>
</dbReference>
<protein>
    <recommendedName>
        <fullName evidence="4">Sushi domain-containing protein</fullName>
    </recommendedName>
</protein>
<reference evidence="2 3" key="1">
    <citation type="submission" date="2019-07" db="EMBL/GenBank/DDBJ databases">
        <title>Draft genome assembly of a fouling barnacle, Amphibalanus amphitrite (Darwin, 1854): The first reference genome for Thecostraca.</title>
        <authorList>
            <person name="Kim W."/>
        </authorList>
    </citation>
    <scope>NUCLEOTIDE SEQUENCE [LARGE SCALE GENOMIC DNA]</scope>
    <source>
        <strain evidence="2">SNU_AA5</strain>
        <tissue evidence="2">Soma without cirri and trophi</tissue>
    </source>
</reference>
<keyword evidence="1" id="KW-0732">Signal</keyword>
<feature type="signal peptide" evidence="1">
    <location>
        <begin position="1"/>
        <end position="19"/>
    </location>
</feature>
<proteinExistence type="predicted"/>
<dbReference type="AlphaFoldDB" id="A0A6A4WTH3"/>
<name>A0A6A4WTH3_AMPAM</name>
<evidence type="ECO:0000313" key="3">
    <source>
        <dbReference type="Proteomes" id="UP000440578"/>
    </source>
</evidence>
<dbReference type="OrthoDB" id="6387668at2759"/>
<sequence>MRYDLGTIVLAALIATANGKCLAAPLRVVGRLLKVDSRLGIAGPDAPAARNGTAPWGACDTNTLFFGDVNLSTVPPYQLTVVSAVGTYVLEPNNVSLVAYRHIGRPDQFLLKEPSAAAQKNWVVATLPDNKKPAEVQHAYEAWPEAGNILARGEFEGEPWAPGAGAWEVNDCDEGRTPLPSLSLSCVAPTFGQCATERWRVVEPDSTFVDVLTPAGEGSPDFDSVSPNCEAVRECRVPKRVANAQLLFTSDLSPQGKAFYRCDVGYYVKNGTGSAGNRTTNSAFATC</sequence>
<evidence type="ECO:0008006" key="4">
    <source>
        <dbReference type="Google" id="ProtNLM"/>
    </source>
</evidence>
<comment type="caution">
    <text evidence="2">The sequence shown here is derived from an EMBL/GenBank/DDBJ whole genome shotgun (WGS) entry which is preliminary data.</text>
</comment>